<reference evidence="1 2" key="1">
    <citation type="submission" date="2018-08" db="EMBL/GenBank/DDBJ databases">
        <title>Mountain-cultivated ginseng endophyte, Burkholderia stabilis and its activity against ginseng root rot disease.</title>
        <authorList>
            <person name="Tapan Kumar M."/>
            <person name="Bae H."/>
            <person name="Shanmugam G."/>
            <person name="Jeon J."/>
        </authorList>
    </citation>
    <scope>NUCLEOTIDE SEQUENCE [LARGE SCALE GENOMIC DNA]</scope>
    <source>
        <strain evidence="1 2">EB159</strain>
    </source>
</reference>
<evidence type="ECO:0000313" key="2">
    <source>
        <dbReference type="Proteomes" id="UP000289650"/>
    </source>
</evidence>
<gene>
    <name evidence="1" type="ORF">D1006_34700</name>
</gene>
<evidence type="ECO:0000313" key="1">
    <source>
        <dbReference type="EMBL" id="RXV65275.1"/>
    </source>
</evidence>
<proteinExistence type="predicted"/>
<protein>
    <submittedName>
        <fullName evidence="1">Uncharacterized protein</fullName>
    </submittedName>
</protein>
<sequence>MHSSFELISTFSWSLEHVKYAIPVPFGHIFHCFRVIPQREAKISIQIHRKQYVLGFIRNIQRINFQFYAFIKPAKLLVVTKVITSNCLIKFLCNFG</sequence>
<dbReference type="EMBL" id="QWEX01000003">
    <property type="protein sequence ID" value="RXV65275.1"/>
    <property type="molecule type" value="Genomic_DNA"/>
</dbReference>
<accession>A0A4Q2A888</accession>
<comment type="caution">
    <text evidence="1">The sequence shown here is derived from an EMBL/GenBank/DDBJ whole genome shotgun (WGS) entry which is preliminary data.</text>
</comment>
<organism evidence="1 2">
    <name type="scientific">Burkholderia stabilis</name>
    <dbReference type="NCBI Taxonomy" id="95485"/>
    <lineage>
        <taxon>Bacteria</taxon>
        <taxon>Pseudomonadati</taxon>
        <taxon>Pseudomonadota</taxon>
        <taxon>Betaproteobacteria</taxon>
        <taxon>Burkholderiales</taxon>
        <taxon>Burkholderiaceae</taxon>
        <taxon>Burkholderia</taxon>
        <taxon>Burkholderia cepacia complex</taxon>
    </lineage>
</organism>
<name>A0A4Q2A888_9BURK</name>
<dbReference type="Proteomes" id="UP000289650">
    <property type="component" value="Unassembled WGS sequence"/>
</dbReference>
<dbReference type="AlphaFoldDB" id="A0A4Q2A888"/>